<evidence type="ECO:0000259" key="3">
    <source>
        <dbReference type="Pfam" id="PF05598"/>
    </source>
</evidence>
<dbReference type="InterPro" id="IPR008490">
    <property type="entry name" value="Transposase_InsH_N"/>
</dbReference>
<dbReference type="Pfam" id="PF01609">
    <property type="entry name" value="DDE_Tnp_1"/>
    <property type="match status" value="1"/>
</dbReference>
<accession>A0AAN1SJG5</accession>
<dbReference type="KEGG" id="thl:TEH_21320"/>
<name>A0AAN1SJG5_TETHN</name>
<dbReference type="PANTHER" id="PTHR33408:SF2">
    <property type="entry name" value="TRANSPOSASE DDE DOMAIN-CONTAINING PROTEIN"/>
    <property type="match status" value="1"/>
</dbReference>
<dbReference type="GO" id="GO:0004803">
    <property type="term" value="F:transposase activity"/>
    <property type="evidence" value="ECO:0007669"/>
    <property type="project" value="InterPro"/>
</dbReference>
<dbReference type="Proteomes" id="UP000002663">
    <property type="component" value="Chromosome"/>
</dbReference>
<dbReference type="GO" id="GO:0006313">
    <property type="term" value="P:DNA transposition"/>
    <property type="evidence" value="ECO:0007669"/>
    <property type="project" value="InterPro"/>
</dbReference>
<feature type="coiled-coil region" evidence="1">
    <location>
        <begin position="194"/>
        <end position="240"/>
    </location>
</feature>
<dbReference type="InterPro" id="IPR002559">
    <property type="entry name" value="Transposase_11"/>
</dbReference>
<evidence type="ECO:0000256" key="1">
    <source>
        <dbReference type="SAM" id="Coils"/>
    </source>
</evidence>
<dbReference type="NCBIfam" id="NF033551">
    <property type="entry name" value="transpos_IS1182"/>
    <property type="match status" value="1"/>
</dbReference>
<evidence type="ECO:0000313" key="4">
    <source>
        <dbReference type="EMBL" id="BAK95459.1"/>
    </source>
</evidence>
<dbReference type="AlphaFoldDB" id="A0AAN1SJG5"/>
<dbReference type="GO" id="GO:0003677">
    <property type="term" value="F:DNA binding"/>
    <property type="evidence" value="ECO:0007669"/>
    <property type="project" value="InterPro"/>
</dbReference>
<dbReference type="RefSeq" id="WP_014125496.1">
    <property type="nucleotide sequence ID" value="NC_016052.1"/>
</dbReference>
<evidence type="ECO:0000313" key="5">
    <source>
        <dbReference type="Proteomes" id="UP000002663"/>
    </source>
</evidence>
<reference evidence="4 5" key="1">
    <citation type="submission" date="2011-01" db="EMBL/GenBank/DDBJ databases">
        <title>Whole genome sequence of Tetragenococcus halophilus NBRC 12172.</title>
        <authorList>
            <person name="Nakazawa H."/>
            <person name="Omata S."/>
            <person name="Koga C."/>
            <person name="Watanabe Y."/>
            <person name="Katano Y."/>
            <person name="Ito N."/>
            <person name="Tsukatani N."/>
            <person name="Ankai A."/>
            <person name="Oguchi A."/>
            <person name="Fukui S."/>
            <person name="Yashiro I."/>
            <person name="Kamata S."/>
            <person name="Hashimoto Y."/>
            <person name="Yamazaki J."/>
            <person name="Taguchi H."/>
            <person name="Tanaka A."/>
            <person name="Koyama T."/>
            <person name="Ichige A."/>
            <person name="Hanya Y."/>
            <person name="Tanikawa S."/>
            <person name="Yamazaki S."/>
            <person name="Fujita N."/>
        </authorList>
    </citation>
    <scope>NUCLEOTIDE SEQUENCE [LARGE SCALE GENOMIC DNA]</scope>
    <source>
        <strain evidence="5">DSM 20338 / JCM 20259 / NCIMB 9735 / NBRC 12172</strain>
    </source>
</reference>
<feature type="domain" description="Transposase IS4-like" evidence="2">
    <location>
        <begin position="271"/>
        <end position="503"/>
    </location>
</feature>
<dbReference type="InterPro" id="IPR047629">
    <property type="entry name" value="IS1182_transpos"/>
</dbReference>
<dbReference type="Pfam" id="PF05598">
    <property type="entry name" value="DUF772"/>
    <property type="match status" value="1"/>
</dbReference>
<gene>
    <name evidence="4" type="ordered locus">TEH_21320</name>
</gene>
<keyword evidence="1" id="KW-0175">Coiled coil</keyword>
<dbReference type="EMBL" id="AP012046">
    <property type="protein sequence ID" value="BAK95459.1"/>
    <property type="molecule type" value="Genomic_DNA"/>
</dbReference>
<dbReference type="PANTHER" id="PTHR33408">
    <property type="entry name" value="TRANSPOSASE"/>
    <property type="match status" value="1"/>
</dbReference>
<organism evidence="4 5">
    <name type="scientific">Tetragenococcus halophilus (strain DSM 20338 / JCM 20259 / NCIMB 9735 / NBRC 12172)</name>
    <name type="common">Pediococcus halophilus</name>
    <dbReference type="NCBI Taxonomy" id="945021"/>
    <lineage>
        <taxon>Bacteria</taxon>
        <taxon>Bacillati</taxon>
        <taxon>Bacillota</taxon>
        <taxon>Bacilli</taxon>
        <taxon>Lactobacillales</taxon>
        <taxon>Enterococcaceae</taxon>
        <taxon>Tetragenococcus</taxon>
    </lineage>
</organism>
<feature type="domain" description="Transposase InsH N-terminal" evidence="3">
    <location>
        <begin position="16"/>
        <end position="104"/>
    </location>
</feature>
<protein>
    <submittedName>
        <fullName evidence="4">Transposase for insertion sequence element</fullName>
    </submittedName>
</protein>
<sequence length="512" mass="60669">MYTHYTMNQTVLPLEISSFLPENHLVYSIHQVVEDLDTRSYELIKNDLGRPAFHPKILLKALLFAYSEGIFSGRKIEKMMQENLAMQWLTAQTIVSYRTLNRFRVSEETKKVLQDLYCTFSTRLKQEKLIEGQAVYIDGTKVEANANKYTFVWKKAVDRFYPKLKEKEMKIYEEEIAPLIEQEMIRENNDAFTKEEIFTLNDLLQEEIEKVNEELQTITKKEQSSSLKKKRRQLKKYRNQCHNDFIPREQKYERYYKTFKGRNSFSKTDPDATFMRMKDDAMMNGQLKAGYNVQIATENQFVLHTQIYPNPTDTQTLIPFMNTFPESVKPSTYVVADAGYGSQENLEFLESSPWTGIVKYGMYEKEQKRKYLQSEKNLANWTYIQEENAYVHPDGTYYAFNYIRRQKTNTGYVRFSHVYRSTNPFYQNGKKSLWINYDYEAHKLKIKEKLSSKEGAKRYGQRKIDVEPAFGQVKANLGFTRFSVRGQSKVENETQLIFMANNLRKYHKRKEK</sequence>
<evidence type="ECO:0000259" key="2">
    <source>
        <dbReference type="Pfam" id="PF01609"/>
    </source>
</evidence>
<proteinExistence type="predicted"/>